<evidence type="ECO:0000313" key="2">
    <source>
        <dbReference type="Proteomes" id="UP001595528"/>
    </source>
</evidence>
<dbReference type="SUPFAM" id="SSF53756">
    <property type="entry name" value="UDP-Glycosyltransferase/glycogen phosphorylase"/>
    <property type="match status" value="1"/>
</dbReference>
<proteinExistence type="predicted"/>
<name>A0ABV7L4Y7_9PROT</name>
<evidence type="ECO:0000313" key="1">
    <source>
        <dbReference type="EMBL" id="MFC3229408.1"/>
    </source>
</evidence>
<reference evidence="2" key="1">
    <citation type="journal article" date="2019" name="Int. J. Syst. Evol. Microbiol.">
        <title>The Global Catalogue of Microorganisms (GCM) 10K type strain sequencing project: providing services to taxonomists for standard genome sequencing and annotation.</title>
        <authorList>
            <consortium name="The Broad Institute Genomics Platform"/>
            <consortium name="The Broad Institute Genome Sequencing Center for Infectious Disease"/>
            <person name="Wu L."/>
            <person name="Ma J."/>
        </authorList>
    </citation>
    <scope>NUCLEOTIDE SEQUENCE [LARGE SCALE GENOMIC DNA]</scope>
    <source>
        <strain evidence="2">KCTC 42964</strain>
    </source>
</reference>
<protein>
    <recommendedName>
        <fullName evidence="3">Glycosyltransferase</fullName>
    </recommendedName>
</protein>
<dbReference type="Proteomes" id="UP001595528">
    <property type="component" value="Unassembled WGS sequence"/>
</dbReference>
<evidence type="ECO:0008006" key="3">
    <source>
        <dbReference type="Google" id="ProtNLM"/>
    </source>
</evidence>
<dbReference type="EMBL" id="JBHRTR010000031">
    <property type="protein sequence ID" value="MFC3229408.1"/>
    <property type="molecule type" value="Genomic_DNA"/>
</dbReference>
<sequence length="434" mass="47900">MPPVLHVIDPALRGVAGHYLSQHAALWHLCRQHGYAMHSYGHAAFDPASLPPGTGFTALFDDTRPNDRIGHFVTDASQANLQCHDGLSRLDAGHFAPEDLILLTTATIRNVLGYGRWLQDAAAGLACPVGIYCTLSAELDDTVGRALRRDQVAIDDAGFDLLDSIVVPNEFKRSAYRYMFRQVPRDRRNRYAVFYEEPFPSRSLLDSLGADGIRFHSLRSMYQGGDHEKADPASVGRRTIAFLGSGGLAEGEKGWHRIVEIVQQVLEQRDDVRFTIHAGGRMAPAVEQALRDLGRRHDGQDRVDLLFGALDSAAYCAFLERADMVCLPYGDRYRHVMSGVFDDCAFLGTVAVVPAASKMARWMDVHNLTPACFQEASPAGIAATLVDALADFDRHRETFRRTREIARAGFRRNNPVAVLSAMNPAAGRRDRASA</sequence>
<gene>
    <name evidence="1" type="ORF">ACFOGJ_19330</name>
</gene>
<organism evidence="1 2">
    <name type="scientific">Marinibaculum pumilum</name>
    <dbReference type="NCBI Taxonomy" id="1766165"/>
    <lineage>
        <taxon>Bacteria</taxon>
        <taxon>Pseudomonadati</taxon>
        <taxon>Pseudomonadota</taxon>
        <taxon>Alphaproteobacteria</taxon>
        <taxon>Rhodospirillales</taxon>
        <taxon>Rhodospirillaceae</taxon>
        <taxon>Marinibaculum</taxon>
    </lineage>
</organism>
<accession>A0ABV7L4Y7</accession>
<dbReference type="Gene3D" id="3.40.50.2000">
    <property type="entry name" value="Glycogen Phosphorylase B"/>
    <property type="match status" value="1"/>
</dbReference>
<keyword evidence="2" id="KW-1185">Reference proteome</keyword>
<comment type="caution">
    <text evidence="1">The sequence shown here is derived from an EMBL/GenBank/DDBJ whole genome shotgun (WGS) entry which is preliminary data.</text>
</comment>
<dbReference type="RefSeq" id="WP_379903569.1">
    <property type="nucleotide sequence ID" value="NZ_JBHRTR010000031.1"/>
</dbReference>